<accession>A0ABW0LDZ6</accession>
<sequence length="145" mass="17428">MKNMNTVQNKQAGFTLLESIISLMIVSAVLFMIPILLHIYVKLDHSVRVKEDFEWNLYLIQLRNELQGSEKVDVRRQRIFIYKNNMMYTHEIYGNMMRRRVNDRGHEIVLHHIVFLNFIEDDQRLILNVEFENGIKEQAHFKIPK</sequence>
<dbReference type="Proteomes" id="UP001596147">
    <property type="component" value="Unassembled WGS sequence"/>
</dbReference>
<protein>
    <submittedName>
        <fullName evidence="4">Competence type IV pilus minor pilin ComGF</fullName>
    </submittedName>
</protein>
<dbReference type="EMBL" id="JBHSMC010000001">
    <property type="protein sequence ID" value="MFC5463152.1"/>
    <property type="molecule type" value="Genomic_DNA"/>
</dbReference>
<dbReference type="PROSITE" id="PS00409">
    <property type="entry name" value="PROKAR_NTER_METHYL"/>
    <property type="match status" value="1"/>
</dbReference>
<keyword evidence="5" id="KW-1185">Reference proteome</keyword>
<comment type="caution">
    <text evidence="4">The sequence shown here is derived from an EMBL/GenBank/DDBJ whole genome shotgun (WGS) entry which is preliminary data.</text>
</comment>
<dbReference type="InterPro" id="IPR016977">
    <property type="entry name" value="ComGF"/>
</dbReference>
<keyword evidence="3" id="KW-0812">Transmembrane</keyword>
<organism evidence="4 5">
    <name type="scientific">Lederbergia graminis</name>
    <dbReference type="NCBI Taxonomy" id="735518"/>
    <lineage>
        <taxon>Bacteria</taxon>
        <taxon>Bacillati</taxon>
        <taxon>Bacillota</taxon>
        <taxon>Bacilli</taxon>
        <taxon>Bacillales</taxon>
        <taxon>Bacillaceae</taxon>
        <taxon>Lederbergia</taxon>
    </lineage>
</organism>
<gene>
    <name evidence="4" type="primary">comGF</name>
    <name evidence="4" type="ORF">ACFPM4_00145</name>
</gene>
<proteinExistence type="predicted"/>
<dbReference type="InterPro" id="IPR012902">
    <property type="entry name" value="N_methyl_site"/>
</dbReference>
<dbReference type="NCBIfam" id="NF041002">
    <property type="entry name" value="pilin_ComGF"/>
    <property type="match status" value="1"/>
</dbReference>
<keyword evidence="3" id="KW-0472">Membrane</keyword>
<evidence type="ECO:0000313" key="5">
    <source>
        <dbReference type="Proteomes" id="UP001596147"/>
    </source>
</evidence>
<comment type="subcellular location">
    <subcellularLocation>
        <location evidence="1">Cell surface</location>
    </subcellularLocation>
</comment>
<dbReference type="RefSeq" id="WP_382346346.1">
    <property type="nucleotide sequence ID" value="NZ_JBHSMC010000001.1"/>
</dbReference>
<keyword evidence="3" id="KW-1133">Transmembrane helix</keyword>
<evidence type="ECO:0000256" key="1">
    <source>
        <dbReference type="ARBA" id="ARBA00004241"/>
    </source>
</evidence>
<evidence type="ECO:0000313" key="4">
    <source>
        <dbReference type="EMBL" id="MFC5463152.1"/>
    </source>
</evidence>
<dbReference type="Pfam" id="PF15980">
    <property type="entry name" value="ComGF"/>
    <property type="match status" value="1"/>
</dbReference>
<feature type="transmembrane region" description="Helical" evidence="3">
    <location>
        <begin position="20"/>
        <end position="41"/>
    </location>
</feature>
<reference evidence="5" key="1">
    <citation type="journal article" date="2019" name="Int. J. Syst. Evol. Microbiol.">
        <title>The Global Catalogue of Microorganisms (GCM) 10K type strain sequencing project: providing services to taxonomists for standard genome sequencing and annotation.</title>
        <authorList>
            <consortium name="The Broad Institute Genomics Platform"/>
            <consortium name="The Broad Institute Genome Sequencing Center for Infectious Disease"/>
            <person name="Wu L."/>
            <person name="Ma J."/>
        </authorList>
    </citation>
    <scope>NUCLEOTIDE SEQUENCE [LARGE SCALE GENOMIC DNA]</scope>
    <source>
        <strain evidence="5">CGMCC 1.12237</strain>
    </source>
</reference>
<keyword evidence="2" id="KW-0178">Competence</keyword>
<dbReference type="Pfam" id="PF07963">
    <property type="entry name" value="N_methyl"/>
    <property type="match status" value="1"/>
</dbReference>
<name>A0ABW0LDZ6_9BACI</name>
<evidence type="ECO:0000256" key="3">
    <source>
        <dbReference type="SAM" id="Phobius"/>
    </source>
</evidence>
<dbReference type="NCBIfam" id="TIGR02532">
    <property type="entry name" value="IV_pilin_GFxxxE"/>
    <property type="match status" value="1"/>
</dbReference>
<evidence type="ECO:0000256" key="2">
    <source>
        <dbReference type="ARBA" id="ARBA00023287"/>
    </source>
</evidence>